<reference evidence="1 2" key="1">
    <citation type="journal article" date="2019" name="Genome Biol. Evol.">
        <title>Insights into the evolution of the New World diploid cottons (Gossypium, subgenus Houzingenia) based on genome sequencing.</title>
        <authorList>
            <person name="Grover C.E."/>
            <person name="Arick M.A. 2nd"/>
            <person name="Thrash A."/>
            <person name="Conover J.L."/>
            <person name="Sanders W.S."/>
            <person name="Peterson D.G."/>
            <person name="Frelichowski J.E."/>
            <person name="Scheffler J.A."/>
            <person name="Scheffler B.E."/>
            <person name="Wendel J.F."/>
        </authorList>
    </citation>
    <scope>NUCLEOTIDE SEQUENCE [LARGE SCALE GENOMIC DNA]</scope>
    <source>
        <strain evidence="1">8</strain>
        <tissue evidence="1">Leaf</tissue>
    </source>
</reference>
<sequence length="25" mass="2797">LRAPVCNANTSRNKGRNFFGCDNLE</sequence>
<feature type="non-terminal residue" evidence="1">
    <location>
        <position position="25"/>
    </location>
</feature>
<organism evidence="1 2">
    <name type="scientific">Gossypium trilobum</name>
    <dbReference type="NCBI Taxonomy" id="34281"/>
    <lineage>
        <taxon>Eukaryota</taxon>
        <taxon>Viridiplantae</taxon>
        <taxon>Streptophyta</taxon>
        <taxon>Embryophyta</taxon>
        <taxon>Tracheophyta</taxon>
        <taxon>Spermatophyta</taxon>
        <taxon>Magnoliopsida</taxon>
        <taxon>eudicotyledons</taxon>
        <taxon>Gunneridae</taxon>
        <taxon>Pentapetalae</taxon>
        <taxon>rosids</taxon>
        <taxon>malvids</taxon>
        <taxon>Malvales</taxon>
        <taxon>Malvaceae</taxon>
        <taxon>Malvoideae</taxon>
        <taxon>Gossypium</taxon>
    </lineage>
</organism>
<keyword evidence="2" id="KW-1185">Reference proteome</keyword>
<dbReference type="Proteomes" id="UP000593568">
    <property type="component" value="Unassembled WGS sequence"/>
</dbReference>
<name>A0A7J9EHH6_9ROSI</name>
<protein>
    <submittedName>
        <fullName evidence="1">Uncharacterized protein</fullName>
    </submittedName>
</protein>
<evidence type="ECO:0000313" key="1">
    <source>
        <dbReference type="EMBL" id="MBA0772479.1"/>
    </source>
</evidence>
<accession>A0A7J9EHH6</accession>
<feature type="non-terminal residue" evidence="1">
    <location>
        <position position="1"/>
    </location>
</feature>
<evidence type="ECO:0000313" key="2">
    <source>
        <dbReference type="Proteomes" id="UP000593568"/>
    </source>
</evidence>
<proteinExistence type="predicted"/>
<dbReference type="AlphaFoldDB" id="A0A7J9EHH6"/>
<dbReference type="EMBL" id="JABEZW010000008">
    <property type="protein sequence ID" value="MBA0772479.1"/>
    <property type="molecule type" value="Genomic_DNA"/>
</dbReference>
<comment type="caution">
    <text evidence="1">The sequence shown here is derived from an EMBL/GenBank/DDBJ whole genome shotgun (WGS) entry which is preliminary data.</text>
</comment>
<gene>
    <name evidence="1" type="ORF">Gotri_007843</name>
</gene>